<dbReference type="SMART" id="SM00052">
    <property type="entry name" value="EAL"/>
    <property type="match status" value="1"/>
</dbReference>
<dbReference type="PROSITE" id="PS50883">
    <property type="entry name" value="EAL"/>
    <property type="match status" value="1"/>
</dbReference>
<protein>
    <submittedName>
        <fullName evidence="2">EAL domain-containing protein</fullName>
    </submittedName>
</protein>
<evidence type="ECO:0000259" key="1">
    <source>
        <dbReference type="PROSITE" id="PS50883"/>
    </source>
</evidence>
<feature type="domain" description="EAL" evidence="1">
    <location>
        <begin position="1"/>
        <end position="235"/>
    </location>
</feature>
<dbReference type="InterPro" id="IPR035919">
    <property type="entry name" value="EAL_sf"/>
</dbReference>
<name>A0A848DR45_9PSEU</name>
<evidence type="ECO:0000313" key="3">
    <source>
        <dbReference type="Proteomes" id="UP000586918"/>
    </source>
</evidence>
<dbReference type="SUPFAM" id="SSF141868">
    <property type="entry name" value="EAL domain-like"/>
    <property type="match status" value="1"/>
</dbReference>
<comment type="caution">
    <text evidence="2">The sequence shown here is derived from an EMBL/GenBank/DDBJ whole genome shotgun (WGS) entry which is preliminary data.</text>
</comment>
<dbReference type="InterPro" id="IPR001633">
    <property type="entry name" value="EAL_dom"/>
</dbReference>
<keyword evidence="3" id="KW-1185">Reference proteome</keyword>
<accession>A0A848DR45</accession>
<proteinExistence type="predicted"/>
<dbReference type="InterPro" id="IPR050706">
    <property type="entry name" value="Cyclic-di-GMP_PDE-like"/>
</dbReference>
<dbReference type="Gene3D" id="3.20.20.450">
    <property type="entry name" value="EAL domain"/>
    <property type="match status" value="1"/>
</dbReference>
<dbReference type="Proteomes" id="UP000586918">
    <property type="component" value="Unassembled WGS sequence"/>
</dbReference>
<dbReference type="CDD" id="cd01948">
    <property type="entry name" value="EAL"/>
    <property type="match status" value="1"/>
</dbReference>
<evidence type="ECO:0000313" key="2">
    <source>
        <dbReference type="EMBL" id="NMH95340.1"/>
    </source>
</evidence>
<dbReference type="AlphaFoldDB" id="A0A848DR45"/>
<dbReference type="RefSeq" id="WP_169415999.1">
    <property type="nucleotide sequence ID" value="NZ_JAAXKZ010000177.1"/>
</dbReference>
<dbReference type="Pfam" id="PF00563">
    <property type="entry name" value="EAL"/>
    <property type="match status" value="1"/>
</dbReference>
<dbReference type="GO" id="GO:0071111">
    <property type="term" value="F:cyclic-guanylate-specific phosphodiesterase activity"/>
    <property type="evidence" value="ECO:0007669"/>
    <property type="project" value="InterPro"/>
</dbReference>
<sequence length="395" mass="41757">MTEYERFTFEPIFNLQTARVIGFEVQPRNPRDQVGVRSVGTVWGTRQIVDLDAGIALASLAFATDYDATVPLHVNVLADTVVASRRRLRSMIDGLAQRDRVMPPVVLEINPAASAAPVEALVDGLAELRSWGFRIALDGVGRGFGLDLVPTIRPDLVKLDAHLVAALPRGGPAEAVVRAVCDVCAAVGVRVTATGVADRGQLTPLRGLGVSWAQGSLLAPPRRRPSTGGVQLPLDLVALAGERTSAPRGARPMPGSRPRPRPALVRELAQAAVSLPDTATAEAARRALADHPQAGGLVLLGAGRRPTGYLDRNRFMLAISGPYGRALYAERPAGALAEPPRVLGEQTSIREALQTCLSGDRTRSYDDMVLTGPDGSCAGVVRVADLLREATVPAA</sequence>
<reference evidence="2 3" key="1">
    <citation type="submission" date="2020-04" db="EMBL/GenBank/DDBJ databases">
        <authorList>
            <person name="Klaysubun C."/>
            <person name="Duangmal K."/>
            <person name="Lipun K."/>
        </authorList>
    </citation>
    <scope>NUCLEOTIDE SEQUENCE [LARGE SCALE GENOMIC DNA]</scope>
    <source>
        <strain evidence="2 3">DSM 45300</strain>
    </source>
</reference>
<dbReference type="PANTHER" id="PTHR33121:SF70">
    <property type="entry name" value="SIGNALING PROTEIN YKOW"/>
    <property type="match status" value="1"/>
</dbReference>
<organism evidence="2 3">
    <name type="scientific">Pseudonocardia bannensis</name>
    <dbReference type="NCBI Taxonomy" id="630973"/>
    <lineage>
        <taxon>Bacteria</taxon>
        <taxon>Bacillati</taxon>
        <taxon>Actinomycetota</taxon>
        <taxon>Actinomycetes</taxon>
        <taxon>Pseudonocardiales</taxon>
        <taxon>Pseudonocardiaceae</taxon>
        <taxon>Pseudonocardia</taxon>
    </lineage>
</organism>
<dbReference type="PANTHER" id="PTHR33121">
    <property type="entry name" value="CYCLIC DI-GMP PHOSPHODIESTERASE PDEF"/>
    <property type="match status" value="1"/>
</dbReference>
<dbReference type="EMBL" id="JAAXKZ010000177">
    <property type="protein sequence ID" value="NMH95340.1"/>
    <property type="molecule type" value="Genomic_DNA"/>
</dbReference>
<gene>
    <name evidence="2" type="ORF">HF519_28065</name>
</gene>